<dbReference type="Pfam" id="PF00018">
    <property type="entry name" value="SH3_1"/>
    <property type="match status" value="1"/>
</dbReference>
<dbReference type="Gene3D" id="1.10.287.470">
    <property type="entry name" value="Helix hairpin bin"/>
    <property type="match status" value="1"/>
</dbReference>
<dbReference type="PIRSF" id="PIRSF001741">
    <property type="entry name" value="MAGUK_DLGH"/>
    <property type="match status" value="1"/>
</dbReference>
<evidence type="ECO:0000259" key="17">
    <source>
        <dbReference type="PROSITE" id="PS50106"/>
    </source>
</evidence>
<dbReference type="GO" id="GO:0009898">
    <property type="term" value="C:cytoplasmic side of plasma membrane"/>
    <property type="evidence" value="ECO:0007669"/>
    <property type="project" value="Ensembl"/>
</dbReference>
<dbReference type="PROSITE" id="PS50106">
    <property type="entry name" value="PDZ"/>
    <property type="match status" value="3"/>
</dbReference>
<dbReference type="InterPro" id="IPR050614">
    <property type="entry name" value="Synaptic_Scaffolding_LAP-MAGUK"/>
</dbReference>
<dbReference type="GO" id="GO:0005923">
    <property type="term" value="C:bicellular tight junction"/>
    <property type="evidence" value="ECO:0007669"/>
    <property type="project" value="Ensembl"/>
</dbReference>
<dbReference type="SMART" id="SM01277">
    <property type="entry name" value="MAGUK_N_PEST"/>
    <property type="match status" value="1"/>
</dbReference>
<evidence type="ECO:0000259" key="18">
    <source>
        <dbReference type="PROSITE" id="PS51022"/>
    </source>
</evidence>
<dbReference type="SMART" id="SM00569">
    <property type="entry name" value="L27"/>
    <property type="match status" value="1"/>
</dbReference>
<evidence type="ECO:0000256" key="10">
    <source>
        <dbReference type="ARBA" id="ARBA00022949"/>
    </source>
</evidence>
<dbReference type="GO" id="GO:0030432">
    <property type="term" value="P:peristalsis"/>
    <property type="evidence" value="ECO:0007669"/>
    <property type="project" value="Ensembl"/>
</dbReference>
<keyword evidence="8" id="KW-0677">Repeat</keyword>
<evidence type="ECO:0000259" key="15">
    <source>
        <dbReference type="PROSITE" id="PS50002"/>
    </source>
</evidence>
<keyword evidence="20" id="KW-1185">Reference proteome</keyword>
<dbReference type="GO" id="GO:0051898">
    <property type="term" value="P:negative regulation of phosphatidylinositol 3-kinase/protein kinase B signal transduction"/>
    <property type="evidence" value="ECO:0007669"/>
    <property type="project" value="Ensembl"/>
</dbReference>
<keyword evidence="10" id="KW-0965">Cell junction</keyword>
<dbReference type="GeneID" id="113450929"/>
<feature type="domain" description="PDZ" evidence="17">
    <location>
        <begin position="326"/>
        <end position="413"/>
    </location>
</feature>
<dbReference type="Gene3D" id="2.30.30.40">
    <property type="entry name" value="SH3 Domains"/>
    <property type="match status" value="2"/>
</dbReference>
<dbReference type="GO" id="GO:0033268">
    <property type="term" value="C:node of Ranvier"/>
    <property type="evidence" value="ECO:0007669"/>
    <property type="project" value="Ensembl"/>
</dbReference>
<dbReference type="GO" id="GO:0045121">
    <property type="term" value="C:membrane raft"/>
    <property type="evidence" value="ECO:0007669"/>
    <property type="project" value="Ensembl"/>
</dbReference>
<dbReference type="GO" id="GO:0000122">
    <property type="term" value="P:negative regulation of transcription by RNA polymerase II"/>
    <property type="evidence" value="ECO:0007669"/>
    <property type="project" value="Ensembl"/>
</dbReference>
<dbReference type="SMART" id="SM00326">
    <property type="entry name" value="SH3"/>
    <property type="match status" value="1"/>
</dbReference>
<dbReference type="Pfam" id="PF10608">
    <property type="entry name" value="MAGUK_N_PEST"/>
    <property type="match status" value="1"/>
</dbReference>
<dbReference type="GO" id="GO:0035748">
    <property type="term" value="C:myelin sheath abaxonal region"/>
    <property type="evidence" value="ECO:0007669"/>
    <property type="project" value="Ensembl"/>
</dbReference>
<dbReference type="GO" id="GO:0001658">
    <property type="term" value="P:branching involved in ureteric bud morphogenesis"/>
    <property type="evidence" value="ECO:0007669"/>
    <property type="project" value="Ensembl"/>
</dbReference>
<dbReference type="GO" id="GO:0016324">
    <property type="term" value="C:apical plasma membrane"/>
    <property type="evidence" value="ECO:0007669"/>
    <property type="project" value="UniProtKB-SubCell"/>
</dbReference>
<evidence type="ECO:0000256" key="7">
    <source>
        <dbReference type="ARBA" id="ARBA00022475"/>
    </source>
</evidence>
<dbReference type="GO" id="GO:0042130">
    <property type="term" value="P:negative regulation of T cell proliferation"/>
    <property type="evidence" value="ECO:0007669"/>
    <property type="project" value="Ensembl"/>
</dbReference>
<evidence type="ECO:0000259" key="16">
    <source>
        <dbReference type="PROSITE" id="PS50052"/>
    </source>
</evidence>
<feature type="domain" description="PDZ" evidence="17">
    <location>
        <begin position="475"/>
        <end position="556"/>
    </location>
</feature>
<dbReference type="GO" id="GO:0007268">
    <property type="term" value="P:chemical synaptic transmission"/>
    <property type="evidence" value="ECO:0007669"/>
    <property type="project" value="InterPro"/>
</dbReference>
<dbReference type="GO" id="GO:0030866">
    <property type="term" value="P:cortical actin cytoskeleton organization"/>
    <property type="evidence" value="ECO:0007669"/>
    <property type="project" value="Ensembl"/>
</dbReference>
<dbReference type="GO" id="GO:0008360">
    <property type="term" value="P:regulation of cell shape"/>
    <property type="evidence" value="ECO:0007669"/>
    <property type="project" value="Ensembl"/>
</dbReference>
<dbReference type="SUPFAM" id="SSF52540">
    <property type="entry name" value="P-loop containing nucleoside triphosphate hydrolases"/>
    <property type="match status" value="1"/>
</dbReference>
<evidence type="ECO:0000256" key="13">
    <source>
        <dbReference type="PROSITE-ProRule" id="PRU00192"/>
    </source>
</evidence>
<feature type="domain" description="L27" evidence="18">
    <location>
        <begin position="4"/>
        <end position="64"/>
    </location>
</feature>
<dbReference type="GO" id="GO:0043622">
    <property type="term" value="P:cortical microtubule organization"/>
    <property type="evidence" value="ECO:0007669"/>
    <property type="project" value="Ensembl"/>
</dbReference>
<dbReference type="SUPFAM" id="SSF50156">
    <property type="entry name" value="PDZ domain-like"/>
    <property type="match status" value="3"/>
</dbReference>
<dbReference type="GO" id="GO:0005794">
    <property type="term" value="C:Golgi apparatus"/>
    <property type="evidence" value="ECO:0007669"/>
    <property type="project" value="Ensembl"/>
</dbReference>
<dbReference type="InterPro" id="IPR020590">
    <property type="entry name" value="Guanylate_kinase_CS"/>
</dbReference>
<feature type="region of interest" description="Disordered" evidence="14">
    <location>
        <begin position="65"/>
        <end position="133"/>
    </location>
</feature>
<dbReference type="InterPro" id="IPR008144">
    <property type="entry name" value="Guanylate_kin-like_dom"/>
</dbReference>
<feature type="domain" description="SH3" evidence="15">
    <location>
        <begin position="590"/>
        <end position="660"/>
    </location>
</feature>
<dbReference type="GO" id="GO:0051660">
    <property type="term" value="P:establishment of centrosome localization"/>
    <property type="evidence" value="ECO:0007669"/>
    <property type="project" value="Ensembl"/>
</dbReference>
<dbReference type="GO" id="GO:0031253">
    <property type="term" value="C:cell projection membrane"/>
    <property type="evidence" value="ECO:0007669"/>
    <property type="project" value="Ensembl"/>
</dbReference>
<dbReference type="InterPro" id="IPR019590">
    <property type="entry name" value="DLG1_PEST_dom"/>
</dbReference>
<dbReference type="InterPro" id="IPR001452">
    <property type="entry name" value="SH3_domain"/>
</dbReference>
<dbReference type="GO" id="GO:0019902">
    <property type="term" value="F:phosphatase binding"/>
    <property type="evidence" value="ECO:0007669"/>
    <property type="project" value="Ensembl"/>
</dbReference>
<dbReference type="FunFam" id="2.30.42.10:FF:000049">
    <property type="entry name" value="disks large homolog 1 isoform X1"/>
    <property type="match status" value="1"/>
</dbReference>
<dbReference type="InterPro" id="IPR001478">
    <property type="entry name" value="PDZ"/>
</dbReference>
<dbReference type="GO" id="GO:0099645">
    <property type="term" value="P:neurotransmitter receptor localization to postsynaptic specialization membrane"/>
    <property type="evidence" value="ECO:0007669"/>
    <property type="project" value="Ensembl"/>
</dbReference>
<dbReference type="GO" id="GO:1903764">
    <property type="term" value="P:regulation of potassium ion export across plasma membrane"/>
    <property type="evidence" value="ECO:0007669"/>
    <property type="project" value="Ensembl"/>
</dbReference>
<dbReference type="AlphaFoldDB" id="A0A670ZR08"/>
<feature type="domain" description="Guanylate kinase-like" evidence="16">
    <location>
        <begin position="724"/>
        <end position="899"/>
    </location>
</feature>
<comment type="similarity">
    <text evidence="5">Belongs to the MAGUK family.</text>
</comment>
<evidence type="ECO:0000256" key="2">
    <source>
        <dbReference type="ARBA" id="ARBA00004221"/>
    </source>
</evidence>
<evidence type="ECO:0000256" key="4">
    <source>
        <dbReference type="ARBA" id="ARBA00004586"/>
    </source>
</evidence>
<dbReference type="GO" id="GO:2000134">
    <property type="term" value="P:negative regulation of G1/S transition of mitotic cell cycle"/>
    <property type="evidence" value="ECO:0007669"/>
    <property type="project" value="Ensembl"/>
</dbReference>
<dbReference type="GO" id="GO:0031641">
    <property type="term" value="P:regulation of myelination"/>
    <property type="evidence" value="ECO:0007669"/>
    <property type="project" value="Ensembl"/>
</dbReference>
<reference evidence="19" key="1">
    <citation type="submission" date="2025-08" db="UniProtKB">
        <authorList>
            <consortium name="Ensembl"/>
        </authorList>
    </citation>
    <scope>IDENTIFICATION</scope>
</reference>
<dbReference type="GO" id="GO:0097016">
    <property type="term" value="F:L27 domain binding"/>
    <property type="evidence" value="ECO:0007669"/>
    <property type="project" value="Ensembl"/>
</dbReference>
<dbReference type="PROSITE" id="PS50052">
    <property type="entry name" value="GUANYLATE_KINASE_2"/>
    <property type="match status" value="1"/>
</dbReference>
<dbReference type="GO" id="GO:1903753">
    <property type="term" value="P:negative regulation of p38MAPK cascade"/>
    <property type="evidence" value="ECO:0007669"/>
    <property type="project" value="Ensembl"/>
</dbReference>
<dbReference type="Pfam" id="PF00595">
    <property type="entry name" value="PDZ"/>
    <property type="match status" value="3"/>
</dbReference>
<dbReference type="GO" id="GO:0043491">
    <property type="term" value="P:phosphatidylinositol 3-kinase/protein kinase B signal transduction"/>
    <property type="evidence" value="ECO:0007669"/>
    <property type="project" value="Ensembl"/>
</dbReference>
<dbReference type="GO" id="GO:0043268">
    <property type="term" value="P:positive regulation of potassium ion transport"/>
    <property type="evidence" value="ECO:0007669"/>
    <property type="project" value="Ensembl"/>
</dbReference>
<keyword evidence="6 13" id="KW-0728">SH3 domain</keyword>
<dbReference type="GO" id="GO:0042982">
    <property type="term" value="P:amyloid precursor protein metabolic process"/>
    <property type="evidence" value="ECO:0007669"/>
    <property type="project" value="Ensembl"/>
</dbReference>
<evidence type="ECO:0000313" key="19">
    <source>
        <dbReference type="Ensembl" id="ENSPTXP00000025258.1"/>
    </source>
</evidence>
<feature type="domain" description="PDZ" evidence="17">
    <location>
        <begin position="231"/>
        <end position="318"/>
    </location>
</feature>
<dbReference type="GO" id="GO:0098609">
    <property type="term" value="P:cell-cell adhesion"/>
    <property type="evidence" value="ECO:0007669"/>
    <property type="project" value="Ensembl"/>
</dbReference>
<feature type="compositionally biased region" description="Polar residues" evidence="14">
    <location>
        <begin position="89"/>
        <end position="109"/>
    </location>
</feature>
<protein>
    <recommendedName>
        <fullName evidence="12">Disks large homolog 1</fullName>
    </recommendedName>
</protein>
<dbReference type="GO" id="GO:0030953">
    <property type="term" value="P:astral microtubule organization"/>
    <property type="evidence" value="ECO:0007669"/>
    <property type="project" value="Ensembl"/>
</dbReference>
<dbReference type="FunFam" id="2.30.42.10:FF:000002">
    <property type="entry name" value="Disks large homolog 4 isoform 2"/>
    <property type="match status" value="1"/>
</dbReference>
<dbReference type="Proteomes" id="UP000472273">
    <property type="component" value="Unplaced"/>
</dbReference>
<dbReference type="GO" id="GO:0098919">
    <property type="term" value="F:structural constituent of postsynaptic density"/>
    <property type="evidence" value="ECO:0007669"/>
    <property type="project" value="Ensembl"/>
</dbReference>
<dbReference type="GO" id="GO:0008284">
    <property type="term" value="P:positive regulation of cell population proliferation"/>
    <property type="evidence" value="ECO:0007669"/>
    <property type="project" value="Ensembl"/>
</dbReference>
<dbReference type="InterPro" id="IPR027417">
    <property type="entry name" value="P-loop_NTPase"/>
</dbReference>
<dbReference type="PROSITE" id="PS50002">
    <property type="entry name" value="SH3"/>
    <property type="match status" value="1"/>
</dbReference>
<evidence type="ECO:0000256" key="8">
    <source>
        <dbReference type="ARBA" id="ARBA00022737"/>
    </source>
</evidence>
<dbReference type="GO" id="GO:0044325">
    <property type="term" value="F:transmembrane transporter binding"/>
    <property type="evidence" value="ECO:0007669"/>
    <property type="project" value="Ensembl"/>
</dbReference>
<dbReference type="Gene3D" id="3.40.50.300">
    <property type="entry name" value="P-loop containing nucleotide triphosphate hydrolases"/>
    <property type="match status" value="1"/>
</dbReference>
<dbReference type="FunFam" id="3.40.50.300:FF:001402">
    <property type="entry name" value="Discs, large homolog 3 (Drosophila)"/>
    <property type="match status" value="1"/>
</dbReference>
<dbReference type="GO" id="GO:0043219">
    <property type="term" value="C:lateral loop"/>
    <property type="evidence" value="ECO:0007669"/>
    <property type="project" value="Ensembl"/>
</dbReference>
<dbReference type="SUPFAM" id="SSF50044">
    <property type="entry name" value="SH3-domain"/>
    <property type="match status" value="1"/>
</dbReference>
<dbReference type="PROSITE" id="PS00856">
    <property type="entry name" value="GUANYLATE_KINASE_1"/>
    <property type="match status" value="1"/>
</dbReference>
<dbReference type="GO" id="GO:0048471">
    <property type="term" value="C:perinuclear region of cytoplasm"/>
    <property type="evidence" value="ECO:0007669"/>
    <property type="project" value="Ensembl"/>
</dbReference>
<dbReference type="InterPro" id="IPR019583">
    <property type="entry name" value="DLG1-4_PDZ_assoc"/>
</dbReference>
<feature type="region of interest" description="Disordered" evidence="14">
    <location>
        <begin position="671"/>
        <end position="703"/>
    </location>
</feature>
<dbReference type="GO" id="GO:1903286">
    <property type="term" value="P:regulation of potassium ion import"/>
    <property type="evidence" value="ECO:0007669"/>
    <property type="project" value="Ensembl"/>
</dbReference>
<dbReference type="SMART" id="SM00228">
    <property type="entry name" value="PDZ"/>
    <property type="match status" value="3"/>
</dbReference>
<dbReference type="CDD" id="cd06723">
    <property type="entry name" value="PDZ1_Dlg1-2-4-like"/>
    <property type="match status" value="1"/>
</dbReference>
<dbReference type="FunFam" id="2.30.30.40:FF:000058">
    <property type="entry name" value="Disks large homolog 1 isoform X1"/>
    <property type="match status" value="1"/>
</dbReference>
<dbReference type="InterPro" id="IPR036034">
    <property type="entry name" value="PDZ_sf"/>
</dbReference>
<dbReference type="Pfam" id="PF10600">
    <property type="entry name" value="PDZ_assoc"/>
    <property type="match status" value="1"/>
</dbReference>
<dbReference type="CTD" id="1739"/>
<dbReference type="GO" id="GO:0005874">
    <property type="term" value="C:microtubule"/>
    <property type="evidence" value="ECO:0007669"/>
    <property type="project" value="Ensembl"/>
</dbReference>
<dbReference type="PROSITE" id="PS51022">
    <property type="entry name" value="L27"/>
    <property type="match status" value="1"/>
</dbReference>
<dbReference type="SMART" id="SM00072">
    <property type="entry name" value="GuKc"/>
    <property type="match status" value="1"/>
</dbReference>
<dbReference type="GO" id="GO:1903078">
    <property type="term" value="P:positive regulation of protein localization to plasma membrane"/>
    <property type="evidence" value="ECO:0007669"/>
    <property type="project" value="Ensembl"/>
</dbReference>
<dbReference type="RefSeq" id="XP_026578042.1">
    <property type="nucleotide sequence ID" value="XM_026722257.1"/>
</dbReference>
<dbReference type="PANTHER" id="PTHR23119:SF5">
    <property type="entry name" value="DISKS LARGE HOMOLOG 1"/>
    <property type="match status" value="1"/>
</dbReference>
<dbReference type="GO" id="GO:0048704">
    <property type="term" value="P:embryonic skeletal system morphogenesis"/>
    <property type="evidence" value="ECO:0007669"/>
    <property type="project" value="Ensembl"/>
</dbReference>
<dbReference type="Ensembl" id="ENSPTXT00000026037.1">
    <property type="protein sequence ID" value="ENSPTXP00000025258.1"/>
    <property type="gene ID" value="ENSPTXG00000017607.1"/>
</dbReference>
<dbReference type="CDD" id="cd06724">
    <property type="entry name" value="PDZ2_Dlg1-2-4-like"/>
    <property type="match status" value="1"/>
</dbReference>
<evidence type="ECO:0000313" key="20">
    <source>
        <dbReference type="Proteomes" id="UP000472273"/>
    </source>
</evidence>
<dbReference type="GO" id="GO:0035255">
    <property type="term" value="F:ionotropic glutamate receptor binding"/>
    <property type="evidence" value="ECO:0007669"/>
    <property type="project" value="TreeGrafter"/>
</dbReference>
<dbReference type="GO" id="GO:0043113">
    <property type="term" value="P:receptor clustering"/>
    <property type="evidence" value="ECO:0007669"/>
    <property type="project" value="TreeGrafter"/>
</dbReference>
<evidence type="ECO:0000256" key="12">
    <source>
        <dbReference type="ARBA" id="ARBA00044189"/>
    </source>
</evidence>
<dbReference type="GO" id="GO:0098978">
    <property type="term" value="C:glutamatergic synapse"/>
    <property type="evidence" value="ECO:0007669"/>
    <property type="project" value="Ensembl"/>
</dbReference>
<dbReference type="GO" id="GO:0098915">
    <property type="term" value="P:membrane repolarization during ventricular cardiac muscle cell action potential"/>
    <property type="evidence" value="ECO:0007669"/>
    <property type="project" value="Ensembl"/>
</dbReference>
<accession>A0A670ZR08</accession>
<dbReference type="GO" id="GO:0060090">
    <property type="term" value="F:molecular adaptor activity"/>
    <property type="evidence" value="ECO:0007669"/>
    <property type="project" value="Ensembl"/>
</dbReference>
<dbReference type="Gene3D" id="2.30.42.10">
    <property type="match status" value="3"/>
</dbReference>
<dbReference type="InterPro" id="IPR004172">
    <property type="entry name" value="L27_dom"/>
</dbReference>
<dbReference type="GO" id="GO:0070373">
    <property type="term" value="P:negative regulation of ERK1 and ERK2 cascade"/>
    <property type="evidence" value="ECO:0007669"/>
    <property type="project" value="Ensembl"/>
</dbReference>
<keyword evidence="9" id="KW-0256">Endoplasmic reticulum</keyword>
<dbReference type="GO" id="GO:1902473">
    <property type="term" value="P:regulation of protein localization to synapse"/>
    <property type="evidence" value="ECO:0007669"/>
    <property type="project" value="Ensembl"/>
</dbReference>
<dbReference type="GO" id="GO:0098911">
    <property type="term" value="P:regulation of ventricular cardiac muscle cell action potential"/>
    <property type="evidence" value="ECO:0007669"/>
    <property type="project" value="Ensembl"/>
</dbReference>
<dbReference type="InterPro" id="IPR036892">
    <property type="entry name" value="L27_dom_sf"/>
</dbReference>
<gene>
    <name evidence="19" type="primary">DLG1</name>
</gene>
<dbReference type="GO" id="GO:0016323">
    <property type="term" value="C:basolateral plasma membrane"/>
    <property type="evidence" value="ECO:0007669"/>
    <property type="project" value="Ensembl"/>
</dbReference>
<dbReference type="GO" id="GO:0005604">
    <property type="term" value="C:basement membrane"/>
    <property type="evidence" value="ECO:0007669"/>
    <property type="project" value="Ensembl"/>
</dbReference>
<dbReference type="Pfam" id="PF00625">
    <property type="entry name" value="Guanylate_kin"/>
    <property type="match status" value="1"/>
</dbReference>
<dbReference type="GO" id="GO:0097025">
    <property type="term" value="C:MPP7-DLG1-LIN7 complex"/>
    <property type="evidence" value="ECO:0007669"/>
    <property type="project" value="Ensembl"/>
</dbReference>
<dbReference type="GO" id="GO:0042098">
    <property type="term" value="P:T cell proliferation"/>
    <property type="evidence" value="ECO:0007669"/>
    <property type="project" value="Ensembl"/>
</dbReference>
<dbReference type="GO" id="GO:0048745">
    <property type="term" value="P:smooth muscle tissue development"/>
    <property type="evidence" value="ECO:0007669"/>
    <property type="project" value="Ensembl"/>
</dbReference>
<dbReference type="FunFam" id="2.30.30.40:FF:000008">
    <property type="entry name" value="Disks large homolog 1 isoform 2"/>
    <property type="match status" value="1"/>
</dbReference>
<dbReference type="GO" id="GO:0060022">
    <property type="term" value="P:hard palate development"/>
    <property type="evidence" value="ECO:0007669"/>
    <property type="project" value="Ensembl"/>
</dbReference>
<dbReference type="GO" id="GO:0015459">
    <property type="term" value="F:potassium channel regulator activity"/>
    <property type="evidence" value="ECO:0007669"/>
    <property type="project" value="Ensembl"/>
</dbReference>
<dbReference type="InterPro" id="IPR015143">
    <property type="entry name" value="L27_1"/>
</dbReference>
<feature type="compositionally biased region" description="Polar residues" evidence="14">
    <location>
        <begin position="692"/>
        <end position="703"/>
    </location>
</feature>
<dbReference type="GO" id="GO:0098839">
    <property type="term" value="C:postsynaptic density membrane"/>
    <property type="evidence" value="ECO:0007669"/>
    <property type="project" value="TreeGrafter"/>
</dbReference>
<dbReference type="GO" id="GO:0001772">
    <property type="term" value="C:immunological synapse"/>
    <property type="evidence" value="ECO:0007669"/>
    <property type="project" value="Ensembl"/>
</dbReference>
<dbReference type="GO" id="GO:0048608">
    <property type="term" value="P:reproductive structure development"/>
    <property type="evidence" value="ECO:0007669"/>
    <property type="project" value="Ensembl"/>
</dbReference>
<reference evidence="19" key="2">
    <citation type="submission" date="2025-09" db="UniProtKB">
        <authorList>
            <consortium name="Ensembl"/>
        </authorList>
    </citation>
    <scope>IDENTIFICATION</scope>
</reference>
<dbReference type="GO" id="GO:0050680">
    <property type="term" value="P:negative regulation of epithelial cell proliferation"/>
    <property type="evidence" value="ECO:0007669"/>
    <property type="project" value="Ensembl"/>
</dbReference>
<proteinExistence type="inferred from homology"/>
<dbReference type="CDD" id="cd00071">
    <property type="entry name" value="GMPK"/>
    <property type="match status" value="1"/>
</dbReference>
<dbReference type="GeneTree" id="ENSGT00940000159409"/>
<dbReference type="FunFam" id="2.30.42.10:FF:000001">
    <property type="entry name" value="Disks large homolog 1 isoform 2"/>
    <property type="match status" value="1"/>
</dbReference>
<organism evidence="19 20">
    <name type="scientific">Pseudonaja textilis</name>
    <name type="common">Eastern brown snake</name>
    <dbReference type="NCBI Taxonomy" id="8673"/>
    <lineage>
        <taxon>Eukaryota</taxon>
        <taxon>Metazoa</taxon>
        <taxon>Chordata</taxon>
        <taxon>Craniata</taxon>
        <taxon>Vertebrata</taxon>
        <taxon>Euteleostomi</taxon>
        <taxon>Lepidosauria</taxon>
        <taxon>Squamata</taxon>
        <taxon>Bifurcata</taxon>
        <taxon>Unidentata</taxon>
        <taxon>Episquamata</taxon>
        <taxon>Toxicofera</taxon>
        <taxon>Serpentes</taxon>
        <taxon>Colubroidea</taxon>
        <taxon>Elapidae</taxon>
        <taxon>Hydrophiinae</taxon>
        <taxon>Pseudonaja</taxon>
    </lineage>
</organism>
<evidence type="ECO:0000256" key="6">
    <source>
        <dbReference type="ARBA" id="ARBA00022443"/>
    </source>
</evidence>
<comment type="subcellular location">
    <subcellularLocation>
        <location evidence="2">Apical cell membrane</location>
    </subcellularLocation>
    <subcellularLocation>
        <location evidence="3">Cell junction</location>
    </subcellularLocation>
    <subcellularLocation>
        <location evidence="1">Cell membrane</location>
        <topology evidence="1">Peripheral membrane protein</topology>
    </subcellularLocation>
    <subcellularLocation>
        <location evidence="4">Endoplasmic reticulum membrane</location>
    </subcellularLocation>
</comment>
<dbReference type="GO" id="GO:0002088">
    <property type="term" value="P:lens development in camera-type eye"/>
    <property type="evidence" value="ECO:0007669"/>
    <property type="project" value="Ensembl"/>
</dbReference>
<dbReference type="GO" id="GO:0019901">
    <property type="term" value="F:protein kinase binding"/>
    <property type="evidence" value="ECO:0007669"/>
    <property type="project" value="TreeGrafter"/>
</dbReference>
<dbReference type="OMA" id="TNEMIGP"/>
<dbReference type="SUPFAM" id="SSF101288">
    <property type="entry name" value="L27 domain"/>
    <property type="match status" value="1"/>
</dbReference>
<dbReference type="CDD" id="cd11861">
    <property type="entry name" value="SH3_DLG-like"/>
    <property type="match status" value="1"/>
</dbReference>
<dbReference type="InterPro" id="IPR036028">
    <property type="entry name" value="SH3-like_dom_sf"/>
</dbReference>
<dbReference type="GO" id="GO:0045197">
    <property type="term" value="P:establishment or maintenance of epithelial cell apical/basal polarity"/>
    <property type="evidence" value="ECO:0007669"/>
    <property type="project" value="TreeGrafter"/>
</dbReference>
<dbReference type="InterPro" id="IPR016313">
    <property type="entry name" value="DLG1-like"/>
</dbReference>
<dbReference type="GO" id="GO:0031579">
    <property type="term" value="P:membrane raft organization"/>
    <property type="evidence" value="ECO:0007669"/>
    <property type="project" value="Ensembl"/>
</dbReference>
<dbReference type="GO" id="GO:0030838">
    <property type="term" value="P:positive regulation of actin filament polymerization"/>
    <property type="evidence" value="ECO:0007669"/>
    <property type="project" value="Ensembl"/>
</dbReference>
<evidence type="ECO:0000256" key="1">
    <source>
        <dbReference type="ARBA" id="ARBA00004202"/>
    </source>
</evidence>
<evidence type="ECO:0000256" key="11">
    <source>
        <dbReference type="ARBA" id="ARBA00023136"/>
    </source>
</evidence>
<dbReference type="GO" id="GO:0072659">
    <property type="term" value="P:protein localization to plasma membrane"/>
    <property type="evidence" value="ECO:0007669"/>
    <property type="project" value="Ensembl"/>
</dbReference>
<dbReference type="FunFam" id="3.30.63.10:FF:000001">
    <property type="entry name" value="Disks large homolog 1 isoform 2"/>
    <property type="match status" value="1"/>
</dbReference>
<dbReference type="CDD" id="cd06795">
    <property type="entry name" value="PDZ3_Dlg1-2-4-like"/>
    <property type="match status" value="1"/>
</dbReference>
<dbReference type="GO" id="GO:0001935">
    <property type="term" value="P:endothelial cell proliferation"/>
    <property type="evidence" value="ECO:0007669"/>
    <property type="project" value="Ensembl"/>
</dbReference>
<evidence type="ECO:0000256" key="5">
    <source>
        <dbReference type="ARBA" id="ARBA00007014"/>
    </source>
</evidence>
<keyword evidence="11" id="KW-0472">Membrane</keyword>
<dbReference type="InterPro" id="IPR008145">
    <property type="entry name" value="GK/Ca_channel_bsu"/>
</dbReference>
<dbReference type="GO" id="GO:0016328">
    <property type="term" value="C:lateral plasma membrane"/>
    <property type="evidence" value="ECO:0007669"/>
    <property type="project" value="Ensembl"/>
</dbReference>
<evidence type="ECO:0000256" key="3">
    <source>
        <dbReference type="ARBA" id="ARBA00004282"/>
    </source>
</evidence>
<dbReference type="GO" id="GO:0005789">
    <property type="term" value="C:endoplasmic reticulum membrane"/>
    <property type="evidence" value="ECO:0007669"/>
    <property type="project" value="UniProtKB-SubCell"/>
</dbReference>
<name>A0A670ZR08_PSETE</name>
<evidence type="ECO:0000256" key="9">
    <source>
        <dbReference type="ARBA" id="ARBA00022824"/>
    </source>
</evidence>
<dbReference type="Gene3D" id="3.30.63.10">
    <property type="entry name" value="Guanylate Kinase phosphate binding domain"/>
    <property type="match status" value="1"/>
</dbReference>
<dbReference type="GO" id="GO:0031594">
    <property type="term" value="C:neuromuscular junction"/>
    <property type="evidence" value="ECO:0007669"/>
    <property type="project" value="Ensembl"/>
</dbReference>
<keyword evidence="7" id="KW-1003">Cell membrane</keyword>
<dbReference type="GO" id="GO:0001771">
    <property type="term" value="P:immunological synapse formation"/>
    <property type="evidence" value="ECO:0007669"/>
    <property type="project" value="Ensembl"/>
</dbReference>
<evidence type="ECO:0000256" key="14">
    <source>
        <dbReference type="SAM" id="MobiDB-lite"/>
    </source>
</evidence>
<sequence>MPVRRQDTQRALRLLEDYRAKLSPREDRQLSSSVERVIGIFRSSLFQALLDIQEFYEVTLLENPKSADEPKPAQPVQPGGTWDLPSPPSTGLTSETLPSSQTADTQKFGSQDEDSFPSEPSSFPQAPGAGMPAPELVHVSEKNLSQLESVRGFVGHSHISPAKTPEAALPPPPLPPPPPVVVVSALPVPAEASLIPSSISQANPPPVVVNTETPETPTYVNGTDAEYEYEEITLERGNSGLGFSIAGGTDNPHVEDDSGVFITKIIPGGAAAQDGRLRVNDCILRVNEVDVHDVTHGKAVEALKEAGSMVRLSVKRRRQTTERMVDIKLVKGPKGLGFSIAGGVGNQHIPGDNSIYVTKIIEGGAAHKDGRLQIGDKLMAVNNVCLEEVTHEEAVAALKNTSDFVYLKLAKPSSMFINDAYAPPEITGSYSPPAENHVSPSSYLGQPLPPASPGRYSPVPKAMLGEDKITRELRKLVLHRGSTGLGFNIVGGEDGEGIFVSFILAGGPADLSGELRKGDRIISVNGVDLKAATHEEAAAALKNAGQSVTIVAQYRPEEYGRFEAKIHDLREQMMSSSMSSGSGSLRTSQKRSLYVRALFDYDKTKDSGLPSQGLDFRFGNILHVINASDDEWWQARLVMPGGESDQVGVIPSKRRVEKKERARLKTVKFNSKARGDKGQIPGDMGSKGLKHVTSNASDSESSYRGQEECVLSYEPVTQQEVSYTRPVIILGPMKDRINDDLISEFPDKFGSCVPHTTRPKRDYEMDGRDYHFVMSREQMEKDIQDHRFIEAGQYNNHLYGTSVQSVREVAEKGKHCILDVSGNAIKRLQSAQLHPVSVFIKPKSVENIMEMNKRLTDEQARKTFERAMKLEQEFTEHFTAIVQGDTLEEIYNHVKQVIEEHSSPVIWVPAKEKL</sequence>
<dbReference type="GO" id="GO:0070830">
    <property type="term" value="P:bicellular tight junction assembly"/>
    <property type="evidence" value="ECO:0007669"/>
    <property type="project" value="Ensembl"/>
</dbReference>
<dbReference type="GO" id="GO:0005634">
    <property type="term" value="C:nucleus"/>
    <property type="evidence" value="ECO:0007669"/>
    <property type="project" value="Ensembl"/>
</dbReference>
<dbReference type="PANTHER" id="PTHR23119">
    <property type="entry name" value="DISCS LARGE"/>
    <property type="match status" value="1"/>
</dbReference>
<dbReference type="GO" id="GO:0030041">
    <property type="term" value="P:actin filament polymerization"/>
    <property type="evidence" value="ECO:0007669"/>
    <property type="project" value="Ensembl"/>
</dbReference>
<dbReference type="Pfam" id="PF09058">
    <property type="entry name" value="L27_1"/>
    <property type="match status" value="1"/>
</dbReference>